<dbReference type="InterPro" id="IPR056884">
    <property type="entry name" value="NPHP3-like_N"/>
</dbReference>
<accession>A0ABR0JPT9</accession>
<feature type="domain" description="Nephrocystin 3-like N-terminal" evidence="4">
    <location>
        <begin position="369"/>
        <end position="540"/>
    </location>
</feature>
<evidence type="ECO:0000256" key="1">
    <source>
        <dbReference type="ARBA" id="ARBA00022737"/>
    </source>
</evidence>
<dbReference type="PANTHER" id="PTHR46082:SF11">
    <property type="entry name" value="AAA+ ATPASE DOMAIN-CONTAINING PROTEIN-RELATED"/>
    <property type="match status" value="1"/>
</dbReference>
<name>A0ABR0JPT9_9EURO</name>
<keyword evidence="1" id="KW-0677">Repeat</keyword>
<dbReference type="SUPFAM" id="SSF52540">
    <property type="entry name" value="P-loop containing nucleoside triphosphate hydrolases"/>
    <property type="match status" value="1"/>
</dbReference>
<organism evidence="5 6">
    <name type="scientific">Exophiala sideris</name>
    <dbReference type="NCBI Taxonomy" id="1016849"/>
    <lineage>
        <taxon>Eukaryota</taxon>
        <taxon>Fungi</taxon>
        <taxon>Dikarya</taxon>
        <taxon>Ascomycota</taxon>
        <taxon>Pezizomycotina</taxon>
        <taxon>Eurotiomycetes</taxon>
        <taxon>Chaetothyriomycetidae</taxon>
        <taxon>Chaetothyriales</taxon>
        <taxon>Herpotrichiellaceae</taxon>
        <taxon>Exophiala</taxon>
    </lineage>
</organism>
<protein>
    <recommendedName>
        <fullName evidence="7">Nucleoside phosphorylase domain-containing protein</fullName>
    </recommendedName>
</protein>
<dbReference type="Proteomes" id="UP001345691">
    <property type="component" value="Unassembled WGS sequence"/>
</dbReference>
<dbReference type="InterPro" id="IPR000845">
    <property type="entry name" value="Nucleoside_phosphorylase_d"/>
</dbReference>
<sequence>MTAALSMLDEAHPVLEGQQQQDNNTYALGRIHSHKVVVACMPAGADGLVNAANVARDMARTFTSLRVCLMVGIGGGIPNLPKGIDIRLGDVVVSQPDGTWGGVVQYDKGKAEDGGRFVMKGQLNQPPPVLLQTLARLKAEHGMRDSRISRYMNEAIERYPKMVKTGYMVPAEPDRLYCKECDQDIENVATKCTASHIVREERSDNSPVIHYGIIASGNLVIKDAGMRDNLRDRFGALCVEMEAAGLMNHVPCLVIRGICDYADFHKNDAWHSYAAIAAAAYAKEFLYFASPTQASSEKPMQQVLGLLDGLSHTLGAQLAVSQEVLEVAKEHLHQKQTQYESDEHARCHQAFKTCSYEEYKNINPPRMPNTCKWVLDHPKYREWYESSRDDLLWITADPGCGKSVLAKSLIENELQSTDTHMVCYFFFKDNEQQDNVATALCAILHQLFSHQRHLIRHAIPAWKNDGIRLLRETSTLWQILLAAAGDPESKNVTCVLDALDECDELEGRKILRLLTEFYGQIFSSPSMAPHGRLKMLVTSRPYEDIHHGFRAIPSDLPTIQLRGEDENDKISKEIDLVIYARVAELTAELRLDATTKHRVETKLLQIEHRTYLWVHLATDDIYHTFRKSLRRNQQSIRYIPSTVEQAYEKILTRVEEGERATVKGILQIVVGARRPITINEMAIALGIATSTDAECLSAARVDHDGLGDRIRDLCGLFVFITTPKSI</sequence>
<dbReference type="SUPFAM" id="SSF53167">
    <property type="entry name" value="Purine and uridine phosphorylases"/>
    <property type="match status" value="1"/>
</dbReference>
<reference evidence="5 6" key="1">
    <citation type="submission" date="2023-08" db="EMBL/GenBank/DDBJ databases">
        <title>Black Yeasts Isolated from many extreme environments.</title>
        <authorList>
            <person name="Coleine C."/>
            <person name="Stajich J.E."/>
            <person name="Selbmann L."/>
        </authorList>
    </citation>
    <scope>NUCLEOTIDE SEQUENCE [LARGE SCALE GENOMIC DNA]</scope>
    <source>
        <strain evidence="5 6">CCFEE 6328</strain>
    </source>
</reference>
<evidence type="ECO:0000259" key="3">
    <source>
        <dbReference type="Pfam" id="PF23239"/>
    </source>
</evidence>
<dbReference type="PANTHER" id="PTHR46082">
    <property type="entry name" value="ATP/GTP-BINDING PROTEIN-RELATED"/>
    <property type="match status" value="1"/>
</dbReference>
<feature type="domain" description="DUF7069" evidence="3">
    <location>
        <begin position="570"/>
        <end position="629"/>
    </location>
</feature>
<evidence type="ECO:0000259" key="2">
    <source>
        <dbReference type="Pfam" id="PF01048"/>
    </source>
</evidence>
<dbReference type="Pfam" id="PF01048">
    <property type="entry name" value="PNP_UDP_1"/>
    <property type="match status" value="1"/>
</dbReference>
<feature type="domain" description="Nucleoside phosphorylase" evidence="2">
    <location>
        <begin position="22"/>
        <end position="269"/>
    </location>
</feature>
<evidence type="ECO:0000259" key="4">
    <source>
        <dbReference type="Pfam" id="PF24883"/>
    </source>
</evidence>
<gene>
    <name evidence="5" type="ORF">LTR69_000107</name>
</gene>
<dbReference type="InterPro" id="IPR027417">
    <property type="entry name" value="P-loop_NTPase"/>
</dbReference>
<evidence type="ECO:0008006" key="7">
    <source>
        <dbReference type="Google" id="ProtNLM"/>
    </source>
</evidence>
<evidence type="ECO:0000313" key="6">
    <source>
        <dbReference type="Proteomes" id="UP001345691"/>
    </source>
</evidence>
<dbReference type="EMBL" id="JAVRRF010000001">
    <property type="protein sequence ID" value="KAK5067990.1"/>
    <property type="molecule type" value="Genomic_DNA"/>
</dbReference>
<dbReference type="Pfam" id="PF24883">
    <property type="entry name" value="NPHP3_N"/>
    <property type="match status" value="1"/>
</dbReference>
<evidence type="ECO:0000313" key="5">
    <source>
        <dbReference type="EMBL" id="KAK5067990.1"/>
    </source>
</evidence>
<dbReference type="InterPro" id="IPR053137">
    <property type="entry name" value="NLR-like"/>
</dbReference>
<dbReference type="InterPro" id="IPR055497">
    <property type="entry name" value="DUF7069"/>
</dbReference>
<dbReference type="InterPro" id="IPR035994">
    <property type="entry name" value="Nucleoside_phosphorylase_sf"/>
</dbReference>
<comment type="caution">
    <text evidence="5">The sequence shown here is derived from an EMBL/GenBank/DDBJ whole genome shotgun (WGS) entry which is preliminary data.</text>
</comment>
<dbReference type="Pfam" id="PF23239">
    <property type="entry name" value="DUF7069"/>
    <property type="match status" value="1"/>
</dbReference>
<keyword evidence="6" id="KW-1185">Reference proteome</keyword>
<dbReference type="Gene3D" id="3.40.50.300">
    <property type="entry name" value="P-loop containing nucleotide triphosphate hydrolases"/>
    <property type="match status" value="1"/>
</dbReference>
<proteinExistence type="predicted"/>
<dbReference type="Gene3D" id="3.40.50.1580">
    <property type="entry name" value="Nucleoside phosphorylase domain"/>
    <property type="match status" value="1"/>
</dbReference>